<sequence>MDGEESLLDSIYEDDVEMVDVEEGEFVEDGILNEIGPSGDGGVDIVFEGSVNGKSKESCCGSGKKKKNRRRKKKSKSASVPKFTDVDRFVLETCRRLKEKKSYMVYNAVGCLGVAALSDVLKEVDAIQACGGQMTADGRRHRTGGGILWSILKAREPTAYSEIMKKSRDFEKQFKPQSFRQPFKGNGMASHGITQSQVSHSSGTELDDAQHIPQITGHLEQSGLEGLPEPSKLEIVGKQKSVHDRIRVPVRYDDLFEEDPKLSSS</sequence>
<name>A0A7N0RH89_KALFE</name>
<keyword evidence="5" id="KW-0813">Transport</keyword>
<evidence type="ECO:0000256" key="4">
    <source>
        <dbReference type="ARBA" id="ARBA00016856"/>
    </source>
</evidence>
<keyword evidence="14" id="KW-1185">Reference proteome</keyword>
<evidence type="ECO:0000256" key="5">
    <source>
        <dbReference type="ARBA" id="ARBA00022448"/>
    </source>
</evidence>
<feature type="region of interest" description="Disordered" evidence="11">
    <location>
        <begin position="53"/>
        <end position="79"/>
    </location>
</feature>
<keyword evidence="8" id="KW-0653">Protein transport</keyword>
<evidence type="ECO:0000256" key="2">
    <source>
        <dbReference type="ARBA" id="ARBA00004496"/>
    </source>
</evidence>
<evidence type="ECO:0000256" key="3">
    <source>
        <dbReference type="ARBA" id="ARBA00006094"/>
    </source>
</evidence>
<keyword evidence="7" id="KW-0694">RNA-binding</keyword>
<feature type="compositionally biased region" description="Basic residues" evidence="11">
    <location>
        <begin position="63"/>
        <end position="76"/>
    </location>
</feature>
<dbReference type="PANTHER" id="PTHR13135:SF0">
    <property type="entry name" value="PHOSPHORYLATED ADAPTER RNA EXPORT PROTEIN"/>
    <property type="match status" value="1"/>
</dbReference>
<dbReference type="OMA" id="MENGDNI"/>
<evidence type="ECO:0000256" key="11">
    <source>
        <dbReference type="SAM" id="MobiDB-lite"/>
    </source>
</evidence>
<dbReference type="Gramene" id="Kaladp0011s0647.1.v1.1">
    <property type="protein sequence ID" value="Kaladp0011s0647.1.v1.1"/>
    <property type="gene ID" value="Kaladp0011s0647.v1.1"/>
</dbReference>
<dbReference type="GO" id="GO:0005737">
    <property type="term" value="C:cytoplasm"/>
    <property type="evidence" value="ECO:0007669"/>
    <property type="project" value="UniProtKB-SubCell"/>
</dbReference>
<keyword evidence="6" id="KW-0963">Cytoplasm</keyword>
<feature type="domain" description="Phosphorylated adapter RNA export protein RNA-binding" evidence="12">
    <location>
        <begin position="90"/>
        <end position="168"/>
    </location>
</feature>
<proteinExistence type="inferred from homology"/>
<accession>A0A7N0RH89</accession>
<reference evidence="13" key="1">
    <citation type="submission" date="2021-01" db="UniProtKB">
        <authorList>
            <consortium name="EnsemblPlants"/>
        </authorList>
    </citation>
    <scope>IDENTIFICATION</scope>
</reference>
<evidence type="ECO:0000313" key="13">
    <source>
        <dbReference type="EnsemblPlants" id="Kaladp0011s0647.1.v1.1"/>
    </source>
</evidence>
<organism evidence="13 14">
    <name type="scientific">Kalanchoe fedtschenkoi</name>
    <name type="common">Lavender scallops</name>
    <name type="synonym">South American air plant</name>
    <dbReference type="NCBI Taxonomy" id="63787"/>
    <lineage>
        <taxon>Eukaryota</taxon>
        <taxon>Viridiplantae</taxon>
        <taxon>Streptophyta</taxon>
        <taxon>Embryophyta</taxon>
        <taxon>Tracheophyta</taxon>
        <taxon>Spermatophyta</taxon>
        <taxon>Magnoliopsida</taxon>
        <taxon>eudicotyledons</taxon>
        <taxon>Gunneridae</taxon>
        <taxon>Pentapetalae</taxon>
        <taxon>Saxifragales</taxon>
        <taxon>Crassulaceae</taxon>
        <taxon>Kalanchoe</taxon>
    </lineage>
</organism>
<dbReference type="GO" id="GO:0015031">
    <property type="term" value="P:protein transport"/>
    <property type="evidence" value="ECO:0007669"/>
    <property type="project" value="UniProtKB-KW"/>
</dbReference>
<evidence type="ECO:0000256" key="9">
    <source>
        <dbReference type="ARBA" id="ARBA00023242"/>
    </source>
</evidence>
<dbReference type="InterPro" id="IPR019385">
    <property type="entry name" value="PHAX_RNA-binding_domain"/>
</dbReference>
<evidence type="ECO:0000256" key="6">
    <source>
        <dbReference type="ARBA" id="ARBA00022490"/>
    </source>
</evidence>
<dbReference type="Gene3D" id="1.10.10.1440">
    <property type="entry name" value="PHAX RNA-binding domain"/>
    <property type="match status" value="1"/>
</dbReference>
<dbReference type="AlphaFoldDB" id="A0A7N0RH89"/>
<evidence type="ECO:0000256" key="8">
    <source>
        <dbReference type="ARBA" id="ARBA00022927"/>
    </source>
</evidence>
<evidence type="ECO:0000256" key="7">
    <source>
        <dbReference type="ARBA" id="ARBA00022884"/>
    </source>
</evidence>
<dbReference type="Proteomes" id="UP000594263">
    <property type="component" value="Unplaced"/>
</dbReference>
<comment type="subcellular location">
    <subcellularLocation>
        <location evidence="2">Cytoplasm</location>
    </subcellularLocation>
    <subcellularLocation>
        <location evidence="1">Nucleus</location>
    </subcellularLocation>
</comment>
<evidence type="ECO:0000313" key="14">
    <source>
        <dbReference type="Proteomes" id="UP000594263"/>
    </source>
</evidence>
<dbReference type="GO" id="GO:0006408">
    <property type="term" value="P:snRNA export from nucleus"/>
    <property type="evidence" value="ECO:0007669"/>
    <property type="project" value="InterPro"/>
</dbReference>
<dbReference type="InterPro" id="IPR038092">
    <property type="entry name" value="PHAX_RNA-binding_sf"/>
</dbReference>
<dbReference type="Pfam" id="PF10258">
    <property type="entry name" value="PHAX_RNA-bd"/>
    <property type="match status" value="1"/>
</dbReference>
<evidence type="ECO:0000256" key="1">
    <source>
        <dbReference type="ARBA" id="ARBA00004123"/>
    </source>
</evidence>
<dbReference type="GO" id="GO:0005634">
    <property type="term" value="C:nucleus"/>
    <property type="evidence" value="ECO:0007669"/>
    <property type="project" value="UniProtKB-SubCell"/>
</dbReference>
<dbReference type="EnsemblPlants" id="Kaladp0011s0647.1.v1.1">
    <property type="protein sequence ID" value="Kaladp0011s0647.1.v1.1"/>
    <property type="gene ID" value="Kaladp0011s0647.v1.1"/>
</dbReference>
<protein>
    <recommendedName>
        <fullName evidence="4">Phosphorylated adapter RNA export protein</fullName>
    </recommendedName>
    <alternativeName>
        <fullName evidence="10">RNA U small nuclear RNA export adapter protein</fullName>
    </alternativeName>
</protein>
<evidence type="ECO:0000259" key="12">
    <source>
        <dbReference type="Pfam" id="PF10258"/>
    </source>
</evidence>
<keyword evidence="9" id="KW-0539">Nucleus</keyword>
<dbReference type="InterPro" id="IPR039047">
    <property type="entry name" value="PHAX"/>
</dbReference>
<dbReference type="GO" id="GO:0003723">
    <property type="term" value="F:RNA binding"/>
    <property type="evidence" value="ECO:0007669"/>
    <property type="project" value="UniProtKB-KW"/>
</dbReference>
<comment type="similarity">
    <text evidence="3">Belongs to the PHAX family.</text>
</comment>
<evidence type="ECO:0000256" key="10">
    <source>
        <dbReference type="ARBA" id="ARBA00030834"/>
    </source>
</evidence>
<dbReference type="PANTHER" id="PTHR13135">
    <property type="entry name" value="CYTOSOLIC RESINIFERATOXIN BINDING PROTEIN RBP-26"/>
    <property type="match status" value="1"/>
</dbReference>